<gene>
    <name evidence="1" type="ordered locus">VIT_12s0034g01050</name>
</gene>
<organism evidence="1 2">
    <name type="scientific">Vitis vinifera</name>
    <name type="common">Grape</name>
    <dbReference type="NCBI Taxonomy" id="29760"/>
    <lineage>
        <taxon>Eukaryota</taxon>
        <taxon>Viridiplantae</taxon>
        <taxon>Streptophyta</taxon>
        <taxon>Embryophyta</taxon>
        <taxon>Tracheophyta</taxon>
        <taxon>Spermatophyta</taxon>
        <taxon>Magnoliopsida</taxon>
        <taxon>eudicotyledons</taxon>
        <taxon>Gunneridae</taxon>
        <taxon>Pentapetalae</taxon>
        <taxon>rosids</taxon>
        <taxon>Vitales</taxon>
        <taxon>Vitaceae</taxon>
        <taxon>Viteae</taxon>
        <taxon>Vitis</taxon>
    </lineage>
</organism>
<keyword evidence="2" id="KW-1185">Reference proteome</keyword>
<dbReference type="STRING" id="29760.F6H949"/>
<dbReference type="HOGENOM" id="CLU_2872178_0_0_1"/>
<dbReference type="Proteomes" id="UP000009183">
    <property type="component" value="Chromosome 12"/>
</dbReference>
<protein>
    <submittedName>
        <fullName evidence="1">Uncharacterized protein</fullName>
    </submittedName>
</protein>
<dbReference type="AlphaFoldDB" id="F6H949"/>
<dbReference type="InParanoid" id="F6H949"/>
<evidence type="ECO:0000313" key="2">
    <source>
        <dbReference type="Proteomes" id="UP000009183"/>
    </source>
</evidence>
<dbReference type="PaxDb" id="29760-VIT_12s0034g01050.t01"/>
<accession>F6H949</accession>
<name>F6H949_VITVI</name>
<dbReference type="EMBL" id="FN595497">
    <property type="protein sequence ID" value="CCB48732.1"/>
    <property type="molecule type" value="Genomic_DNA"/>
</dbReference>
<evidence type="ECO:0000313" key="1">
    <source>
        <dbReference type="EMBL" id="CCB48732.1"/>
    </source>
</evidence>
<reference evidence="2" key="1">
    <citation type="journal article" date="2007" name="Nature">
        <title>The grapevine genome sequence suggests ancestral hexaploidization in major angiosperm phyla.</title>
        <authorList>
            <consortium name="The French-Italian Public Consortium for Grapevine Genome Characterization."/>
            <person name="Jaillon O."/>
            <person name="Aury J.-M."/>
            <person name="Noel B."/>
            <person name="Policriti A."/>
            <person name="Clepet C."/>
            <person name="Casagrande A."/>
            <person name="Choisne N."/>
            <person name="Aubourg S."/>
            <person name="Vitulo N."/>
            <person name="Jubin C."/>
            <person name="Vezzi A."/>
            <person name="Legeai F."/>
            <person name="Hugueney P."/>
            <person name="Dasilva C."/>
            <person name="Horner D."/>
            <person name="Mica E."/>
            <person name="Jublot D."/>
            <person name="Poulain J."/>
            <person name="Bruyere C."/>
            <person name="Billault A."/>
            <person name="Segurens B."/>
            <person name="Gouyvenoux M."/>
            <person name="Ugarte E."/>
            <person name="Cattonaro F."/>
            <person name="Anthouard V."/>
            <person name="Vico V."/>
            <person name="Del Fabbro C."/>
            <person name="Alaux M."/>
            <person name="Di Gaspero G."/>
            <person name="Dumas V."/>
            <person name="Felice N."/>
            <person name="Paillard S."/>
            <person name="Juman I."/>
            <person name="Moroldo M."/>
            <person name="Scalabrin S."/>
            <person name="Canaguier A."/>
            <person name="Le Clainche I."/>
            <person name="Malacrida G."/>
            <person name="Durand E."/>
            <person name="Pesole G."/>
            <person name="Laucou V."/>
            <person name="Chatelet P."/>
            <person name="Merdinoglu D."/>
            <person name="Delledonne M."/>
            <person name="Pezzotti M."/>
            <person name="Lecharny A."/>
            <person name="Scarpelli C."/>
            <person name="Artiguenave F."/>
            <person name="Pe M.E."/>
            <person name="Valle G."/>
            <person name="Morgante M."/>
            <person name="Caboche M."/>
            <person name="Adam-Blondon A.-F."/>
            <person name="Weissenbach J."/>
            <person name="Quetier F."/>
            <person name="Wincker P."/>
        </authorList>
    </citation>
    <scope>NUCLEOTIDE SEQUENCE [LARGE SCALE GENOMIC DNA]</scope>
    <source>
        <strain evidence="2">cv. Pinot noir / PN40024</strain>
    </source>
</reference>
<proteinExistence type="predicted"/>
<sequence>MLVLDSAESLIFQVKSPAETLLIMPWRHMAMVIGAGDETLQFRNIFPSMKTPALVKDTGVWSLG</sequence>